<name>A0A8T2VCI4_CERRI</name>
<dbReference type="OrthoDB" id="2018054at2759"/>
<evidence type="ECO:0000259" key="1">
    <source>
        <dbReference type="Pfam" id="PF25103"/>
    </source>
</evidence>
<keyword evidence="3" id="KW-1185">Reference proteome</keyword>
<dbReference type="EMBL" id="CM035407">
    <property type="protein sequence ID" value="KAH7445072.1"/>
    <property type="molecule type" value="Genomic_DNA"/>
</dbReference>
<dbReference type="Proteomes" id="UP000825935">
    <property type="component" value="Chromosome 2"/>
</dbReference>
<dbReference type="InterPro" id="IPR056713">
    <property type="entry name" value="DUF7811"/>
</dbReference>
<comment type="caution">
    <text evidence="2">The sequence shown here is derived from an EMBL/GenBank/DDBJ whole genome shotgun (WGS) entry which is preliminary data.</text>
</comment>
<dbReference type="OMA" id="HERSFFR"/>
<dbReference type="Pfam" id="PF25103">
    <property type="entry name" value="DUF7811"/>
    <property type="match status" value="1"/>
</dbReference>
<organism evidence="2 3">
    <name type="scientific">Ceratopteris richardii</name>
    <name type="common">Triangle waterfern</name>
    <dbReference type="NCBI Taxonomy" id="49495"/>
    <lineage>
        <taxon>Eukaryota</taxon>
        <taxon>Viridiplantae</taxon>
        <taxon>Streptophyta</taxon>
        <taxon>Embryophyta</taxon>
        <taxon>Tracheophyta</taxon>
        <taxon>Polypodiopsida</taxon>
        <taxon>Polypodiidae</taxon>
        <taxon>Polypodiales</taxon>
        <taxon>Pteridineae</taxon>
        <taxon>Pteridaceae</taxon>
        <taxon>Parkerioideae</taxon>
        <taxon>Ceratopteris</taxon>
    </lineage>
</organism>
<accession>A0A8T2VCI4</accession>
<dbReference type="PANTHER" id="PTHR36739">
    <property type="entry name" value="D-TAGATOSE-1,6-BISPHOSPHATE ALDOLASE SUBUNIT"/>
    <property type="match status" value="1"/>
</dbReference>
<evidence type="ECO:0000313" key="2">
    <source>
        <dbReference type="EMBL" id="KAH7445072.1"/>
    </source>
</evidence>
<reference evidence="2" key="1">
    <citation type="submission" date="2021-08" db="EMBL/GenBank/DDBJ databases">
        <title>WGS assembly of Ceratopteris richardii.</title>
        <authorList>
            <person name="Marchant D.B."/>
            <person name="Chen G."/>
            <person name="Jenkins J."/>
            <person name="Shu S."/>
            <person name="Leebens-Mack J."/>
            <person name="Grimwood J."/>
            <person name="Schmutz J."/>
            <person name="Soltis P."/>
            <person name="Soltis D."/>
            <person name="Chen Z.-H."/>
        </authorList>
    </citation>
    <scope>NUCLEOTIDE SEQUENCE</scope>
    <source>
        <strain evidence="2">Whitten #5841</strain>
        <tissue evidence="2">Leaf</tissue>
    </source>
</reference>
<feature type="domain" description="DUF7811" evidence="1">
    <location>
        <begin position="147"/>
        <end position="267"/>
    </location>
</feature>
<evidence type="ECO:0000313" key="3">
    <source>
        <dbReference type="Proteomes" id="UP000825935"/>
    </source>
</evidence>
<dbReference type="AlphaFoldDB" id="A0A8T2VCI4"/>
<proteinExistence type="predicted"/>
<protein>
    <recommendedName>
        <fullName evidence="1">DUF7811 domain-containing protein</fullName>
    </recommendedName>
</protein>
<dbReference type="PANTHER" id="PTHR36739:SF1">
    <property type="entry name" value="D-TAGATOSE-1,6-BISPHOSPHATE ALDOLASE SUBUNIT"/>
    <property type="match status" value="1"/>
</dbReference>
<gene>
    <name evidence="2" type="ORF">KP509_02G105400</name>
</gene>
<sequence length="267" mass="29749">MEAGTSSTAMYACRYAVDIPSSRHDSRRKDLVKCSHSNMWCKGKRISASLHHAGLSKSSSWPSLYGRVQTSRTIFPACRASGGGFSADEYGPYPWDPSWDLSDNEGIEWYQENIITLFTSEGLVQIGGTLVPHQTSNLQRKHSRRRPIKYRRYREEDYMDPKQGLCLGAIFDIVAHNGLDTGRRLCVLGFCRSIEMLSDAVEDTVLEQGGEVMIAAKDSQGGLNEKLSMKVAVPLLWGVPPATESLNYAIRCGGGIVEKVFCQWEFL</sequence>